<protein>
    <recommendedName>
        <fullName evidence="8">Aminoacetone oxidase family FAD-binding enzyme</fullName>
    </recommendedName>
</protein>
<dbReference type="InterPro" id="IPR055178">
    <property type="entry name" value="RsdA/BaiN/AoA(So)-like_dom"/>
</dbReference>
<evidence type="ECO:0000256" key="2">
    <source>
        <dbReference type="ARBA" id="ARBA00022630"/>
    </source>
</evidence>
<accession>A0A1G7UB04</accession>
<dbReference type="Pfam" id="PF22780">
    <property type="entry name" value="HI0933_like_1st"/>
    <property type="match status" value="1"/>
</dbReference>
<feature type="domain" description="RsdA/BaiN/AoA(So)-like insert" evidence="5">
    <location>
        <begin position="187"/>
        <end position="336"/>
    </location>
</feature>
<dbReference type="RefSeq" id="WP_090021641.1">
    <property type="nucleotide sequence ID" value="NZ_FNCE01000013.1"/>
</dbReference>
<dbReference type="STRING" id="1082479.SAMN05216241_11326"/>
<evidence type="ECO:0000259" key="4">
    <source>
        <dbReference type="Pfam" id="PF03486"/>
    </source>
</evidence>
<dbReference type="PRINTS" id="PR00368">
    <property type="entry name" value="FADPNR"/>
</dbReference>
<dbReference type="InterPro" id="IPR036188">
    <property type="entry name" value="FAD/NAD-bd_sf"/>
</dbReference>
<dbReference type="OrthoDB" id="9773233at2"/>
<gene>
    <name evidence="6" type="ORF">SAMN05216241_11326</name>
</gene>
<evidence type="ECO:0000259" key="5">
    <source>
        <dbReference type="Pfam" id="PF22780"/>
    </source>
</evidence>
<dbReference type="Gene3D" id="3.50.50.60">
    <property type="entry name" value="FAD/NAD(P)-binding domain"/>
    <property type="match status" value="1"/>
</dbReference>
<keyword evidence="7" id="KW-1185">Reference proteome</keyword>
<evidence type="ECO:0000256" key="3">
    <source>
        <dbReference type="ARBA" id="ARBA00022827"/>
    </source>
</evidence>
<dbReference type="PANTHER" id="PTHR42887">
    <property type="entry name" value="OS12G0638800 PROTEIN"/>
    <property type="match status" value="1"/>
</dbReference>
<feature type="domain" description="RsdA/BaiN/AoA(So)-like Rossmann fold-like" evidence="4">
    <location>
        <begin position="5"/>
        <end position="389"/>
    </location>
</feature>
<dbReference type="InterPro" id="IPR023166">
    <property type="entry name" value="BaiN-like_dom_sf"/>
</dbReference>
<dbReference type="InterPro" id="IPR057661">
    <property type="entry name" value="RsdA/BaiN/AoA(So)_Rossmann"/>
</dbReference>
<name>A0A1G7UB04_9PROT</name>
<evidence type="ECO:0008006" key="8">
    <source>
        <dbReference type="Google" id="ProtNLM"/>
    </source>
</evidence>
<dbReference type="Proteomes" id="UP000199415">
    <property type="component" value="Unassembled WGS sequence"/>
</dbReference>
<dbReference type="Gene3D" id="2.40.30.10">
    <property type="entry name" value="Translation factors"/>
    <property type="match status" value="1"/>
</dbReference>
<evidence type="ECO:0000313" key="6">
    <source>
        <dbReference type="EMBL" id="SDG44634.1"/>
    </source>
</evidence>
<keyword evidence="2" id="KW-0285">Flavoprotein</keyword>
<keyword evidence="3" id="KW-0274">FAD</keyword>
<dbReference type="SUPFAM" id="SSF160996">
    <property type="entry name" value="HI0933 insert domain-like"/>
    <property type="match status" value="1"/>
</dbReference>
<reference evidence="6 7" key="1">
    <citation type="submission" date="2016-10" db="EMBL/GenBank/DDBJ databases">
        <authorList>
            <person name="de Groot N.N."/>
        </authorList>
    </citation>
    <scope>NUCLEOTIDE SEQUENCE [LARGE SCALE GENOMIC DNA]</scope>
    <source>
        <strain evidence="6 7">DSM 25584</strain>
    </source>
</reference>
<dbReference type="PANTHER" id="PTHR42887:SF2">
    <property type="entry name" value="OS12G0638800 PROTEIN"/>
    <property type="match status" value="1"/>
</dbReference>
<dbReference type="AlphaFoldDB" id="A0A1G7UB04"/>
<dbReference type="NCBIfam" id="TIGR00275">
    <property type="entry name" value="aminoacetone oxidase family FAD-binding enzyme"/>
    <property type="match status" value="1"/>
</dbReference>
<dbReference type="Pfam" id="PF03486">
    <property type="entry name" value="HI0933_like"/>
    <property type="match status" value="1"/>
</dbReference>
<dbReference type="PRINTS" id="PR00411">
    <property type="entry name" value="PNDRDTASEI"/>
</dbReference>
<sequence length="393" mass="42281">MRQADVIVLGGGAAGLMCALTAGQAGADVVVIDHAKKLGTKILIAGGGRCNFTNLEVAPERFICANPHFPKSALSRYTQWDFIDLVQRHGVPYHEKKLGQLFCDDTAQRILDLLLAECAAGGVDFITGEAVTAVEGGERFRVATEQHHVAAPRLVIATGAPSVPKTGATGFAYDLARQFGLGIVEPRPGLVPLRLAEDTRPLAKSLSGVAVPSEARSERMAFHENVLFTHRGVSGPAVLQASSYWRPGEPLTLDLLPDVGDPDHLVARKRARPRAELKTVLGEVLPNRMAERLCDHLLGNARLGQLKDKELRRTLARLKQWTLTPEATEGYAKAEVTVGGIATDELNQRTMEAHKVPGLHVIGEAVDVTGWLGGYNFQWAWSSGWAAGHAAAN</sequence>
<evidence type="ECO:0000256" key="1">
    <source>
        <dbReference type="ARBA" id="ARBA00001974"/>
    </source>
</evidence>
<dbReference type="SUPFAM" id="SSF51905">
    <property type="entry name" value="FAD/NAD(P)-binding domain"/>
    <property type="match status" value="1"/>
</dbReference>
<organism evidence="6 7">
    <name type="scientific">Limimonas halophila</name>
    <dbReference type="NCBI Taxonomy" id="1082479"/>
    <lineage>
        <taxon>Bacteria</taxon>
        <taxon>Pseudomonadati</taxon>
        <taxon>Pseudomonadota</taxon>
        <taxon>Alphaproteobacteria</taxon>
        <taxon>Rhodospirillales</taxon>
        <taxon>Rhodovibrionaceae</taxon>
        <taxon>Limimonas</taxon>
    </lineage>
</organism>
<proteinExistence type="predicted"/>
<dbReference type="InterPro" id="IPR004792">
    <property type="entry name" value="BaiN-like"/>
</dbReference>
<evidence type="ECO:0000313" key="7">
    <source>
        <dbReference type="Proteomes" id="UP000199415"/>
    </source>
</evidence>
<dbReference type="EMBL" id="FNCE01000013">
    <property type="protein sequence ID" value="SDG44634.1"/>
    <property type="molecule type" value="Genomic_DNA"/>
</dbReference>
<dbReference type="Gene3D" id="1.10.8.260">
    <property type="entry name" value="HI0933 insert domain-like"/>
    <property type="match status" value="1"/>
</dbReference>
<comment type="cofactor">
    <cofactor evidence="1">
        <name>FAD</name>
        <dbReference type="ChEBI" id="CHEBI:57692"/>
    </cofactor>
</comment>